<keyword evidence="2" id="KW-1133">Transmembrane helix</keyword>
<name>A0ABR9N4I5_9MICO</name>
<feature type="region of interest" description="Disordered" evidence="1">
    <location>
        <begin position="191"/>
        <end position="212"/>
    </location>
</feature>
<reference evidence="3 4" key="1">
    <citation type="submission" date="2020-10" db="EMBL/GenBank/DDBJ databases">
        <title>Myceligenerans pegani sp. nov., an endophytic actinomycete isolated from Peganum harmala L. in Xinjiang, China.</title>
        <authorList>
            <person name="Xin L."/>
        </authorList>
    </citation>
    <scope>NUCLEOTIDE SEQUENCE [LARGE SCALE GENOMIC DNA]</scope>
    <source>
        <strain evidence="3 4">TRM65318</strain>
    </source>
</reference>
<sequence>MRRGNTCGTGRDAPAVVGRAGRPDDGERGSLHVMTIPTAVAFVTGAVLVIAMVGSATDDRRATGSAADAAALAAAQEWDDHLGILSGLHLGALDFLSFWGVLDAPPLTGDVRAEMYEAAELYAERNGAELTDLRIDPSRLQVTAEVRHLDEIPVAEIRSEASATAQIRLTGGLCLGEDGLGWRVDGECVTEPREGDDDAEVLPEVGDPPDDRGEMSQYLAAKYARELPDKNIVVIHKDIGVDFGSDVQGLEQLARESGFDVYALDEGTVTRRGDGGYINWAFYGRFERDDNVVRFMPRGDDDVRLPDVAGFGSEVVLVD</sequence>
<keyword evidence="4" id="KW-1185">Reference proteome</keyword>
<keyword evidence="2" id="KW-0472">Membrane</keyword>
<dbReference type="EMBL" id="JADAQT010000110">
    <property type="protein sequence ID" value="MBE1878581.1"/>
    <property type="molecule type" value="Genomic_DNA"/>
</dbReference>
<feature type="region of interest" description="Disordered" evidence="1">
    <location>
        <begin position="1"/>
        <end position="29"/>
    </location>
</feature>
<evidence type="ECO:0000313" key="4">
    <source>
        <dbReference type="Proteomes" id="UP000625527"/>
    </source>
</evidence>
<proteinExistence type="predicted"/>
<evidence type="ECO:0008006" key="5">
    <source>
        <dbReference type="Google" id="ProtNLM"/>
    </source>
</evidence>
<accession>A0ABR9N4I5</accession>
<organism evidence="3 4">
    <name type="scientific">Myceligenerans pegani</name>
    <dbReference type="NCBI Taxonomy" id="2776917"/>
    <lineage>
        <taxon>Bacteria</taxon>
        <taxon>Bacillati</taxon>
        <taxon>Actinomycetota</taxon>
        <taxon>Actinomycetes</taxon>
        <taxon>Micrococcales</taxon>
        <taxon>Promicromonosporaceae</taxon>
        <taxon>Myceligenerans</taxon>
    </lineage>
</organism>
<keyword evidence="2" id="KW-0812">Transmembrane</keyword>
<feature type="transmembrane region" description="Helical" evidence="2">
    <location>
        <begin position="31"/>
        <end position="53"/>
    </location>
</feature>
<evidence type="ECO:0000256" key="2">
    <source>
        <dbReference type="SAM" id="Phobius"/>
    </source>
</evidence>
<evidence type="ECO:0000313" key="3">
    <source>
        <dbReference type="EMBL" id="MBE1878581.1"/>
    </source>
</evidence>
<dbReference type="RefSeq" id="WP_192865139.1">
    <property type="nucleotide sequence ID" value="NZ_JADAQT010000110.1"/>
</dbReference>
<evidence type="ECO:0000256" key="1">
    <source>
        <dbReference type="SAM" id="MobiDB-lite"/>
    </source>
</evidence>
<dbReference type="Proteomes" id="UP000625527">
    <property type="component" value="Unassembled WGS sequence"/>
</dbReference>
<gene>
    <name evidence="3" type="ORF">IHE71_23080</name>
</gene>
<comment type="caution">
    <text evidence="3">The sequence shown here is derived from an EMBL/GenBank/DDBJ whole genome shotgun (WGS) entry which is preliminary data.</text>
</comment>
<protein>
    <recommendedName>
        <fullName evidence="5">Flp pilus-assembly TadG-like N-terminal domain-containing protein</fullName>
    </recommendedName>
</protein>